<name>A0AAN7UWN6_9PEZI</name>
<feature type="region of interest" description="Disordered" evidence="1">
    <location>
        <begin position="1"/>
        <end position="75"/>
    </location>
</feature>
<evidence type="ECO:0000313" key="3">
    <source>
        <dbReference type="Proteomes" id="UP001305414"/>
    </source>
</evidence>
<dbReference type="AlphaFoldDB" id="A0AAN7UWN6"/>
<organism evidence="2 3">
    <name type="scientific">Xylaria bambusicola</name>
    <dbReference type="NCBI Taxonomy" id="326684"/>
    <lineage>
        <taxon>Eukaryota</taxon>
        <taxon>Fungi</taxon>
        <taxon>Dikarya</taxon>
        <taxon>Ascomycota</taxon>
        <taxon>Pezizomycotina</taxon>
        <taxon>Sordariomycetes</taxon>
        <taxon>Xylariomycetidae</taxon>
        <taxon>Xylariales</taxon>
        <taxon>Xylariaceae</taxon>
        <taxon>Xylaria</taxon>
    </lineage>
</organism>
<dbReference type="EMBL" id="JAWHQM010000215">
    <property type="protein sequence ID" value="KAK5637662.1"/>
    <property type="molecule type" value="Genomic_DNA"/>
</dbReference>
<comment type="caution">
    <text evidence="2">The sequence shown here is derived from an EMBL/GenBank/DDBJ whole genome shotgun (WGS) entry which is preliminary data.</text>
</comment>
<evidence type="ECO:0000256" key="1">
    <source>
        <dbReference type="SAM" id="MobiDB-lite"/>
    </source>
</evidence>
<keyword evidence="3" id="KW-1185">Reference proteome</keyword>
<reference evidence="2 3" key="1">
    <citation type="submission" date="2023-10" db="EMBL/GenBank/DDBJ databases">
        <title>Draft genome sequence of Xylaria bambusicola isolate GMP-LS, the root and basal stem rot pathogen of sugarcane in Indonesia.</title>
        <authorList>
            <person name="Selvaraj P."/>
            <person name="Muralishankar V."/>
            <person name="Muruganantham S."/>
            <person name="Sp S."/>
            <person name="Haryani S."/>
            <person name="Lau K.J.X."/>
            <person name="Naqvi N.I."/>
        </authorList>
    </citation>
    <scope>NUCLEOTIDE SEQUENCE [LARGE SCALE GENOMIC DNA]</scope>
    <source>
        <strain evidence="2">GMP-LS</strain>
    </source>
</reference>
<dbReference type="Proteomes" id="UP001305414">
    <property type="component" value="Unassembled WGS sequence"/>
</dbReference>
<accession>A0AAN7UWN6</accession>
<sequence>MPPLSKAKTLSQTTVPREEQAVPSTRALAKAPPRPGHSPAQAVEIQGHKVNRFAGKSSKRAGSPSTGGRAKFPRRGVGIVMRDELAEELKEVRSDTNVKIDQLRKGYEEAIQDTKKAMCNLGKDIQQVNTMLMPDYENGWRKSILPAVQSTKDNIQTLEQSVTQLQESQRCIQTQVTELLTHKNDILAAVHRLTTDMKIILDTQKSEIITNLTPPETEPLPGQNGYLAQCIAPYGCVQQTYESILLRAAWLYIHMLGNPDDGVTEDEGALSAVLEAFPQVNEDHVVVALDHVHMQAYGKLFS</sequence>
<proteinExistence type="predicted"/>
<gene>
    <name evidence="2" type="ORF">RRF57_013377</name>
</gene>
<protein>
    <submittedName>
        <fullName evidence="2">Uncharacterized protein</fullName>
    </submittedName>
</protein>
<evidence type="ECO:0000313" key="2">
    <source>
        <dbReference type="EMBL" id="KAK5637662.1"/>
    </source>
</evidence>